<protein>
    <submittedName>
        <fullName evidence="1">Uncharacterized protein</fullName>
    </submittedName>
</protein>
<keyword evidence="2" id="KW-1185">Reference proteome</keyword>
<evidence type="ECO:0000313" key="1">
    <source>
        <dbReference type="EMBL" id="GMT18002.1"/>
    </source>
</evidence>
<evidence type="ECO:0000313" key="2">
    <source>
        <dbReference type="Proteomes" id="UP001432322"/>
    </source>
</evidence>
<dbReference type="GO" id="GO:0005615">
    <property type="term" value="C:extracellular space"/>
    <property type="evidence" value="ECO:0007669"/>
    <property type="project" value="TreeGrafter"/>
</dbReference>
<sequence length="242" mass="28018">SQMGYKTMMAENWSRGVFNWPNCKGFDKQPTTHYMREAQCIIFSPLNNFIQGLKNCYEPHHFINDYMQQFMNAYPNLPKIAMSWESFLGHDSANHPFHADGDYLEFFKRNREEIDNSFLFFMGDHGLRVGKISETSIGQLDIHNPMMMVSVPRRLRNDAALIANLKTNSHKLLSMFDVHATFVDISESFSGKANPDFSKTTPKKELKGSSFLRPLPEGDRNCKTLPIPFQYCICRVEKEKIQ</sequence>
<organism evidence="1 2">
    <name type="scientific">Pristionchus fissidentatus</name>
    <dbReference type="NCBI Taxonomy" id="1538716"/>
    <lineage>
        <taxon>Eukaryota</taxon>
        <taxon>Metazoa</taxon>
        <taxon>Ecdysozoa</taxon>
        <taxon>Nematoda</taxon>
        <taxon>Chromadorea</taxon>
        <taxon>Rhabditida</taxon>
        <taxon>Rhabditina</taxon>
        <taxon>Diplogasteromorpha</taxon>
        <taxon>Diplogasteroidea</taxon>
        <taxon>Neodiplogasteridae</taxon>
        <taxon>Pristionchus</taxon>
    </lineage>
</organism>
<dbReference type="SUPFAM" id="SSF53649">
    <property type="entry name" value="Alkaline phosphatase-like"/>
    <property type="match status" value="1"/>
</dbReference>
<dbReference type="InterPro" id="IPR017850">
    <property type="entry name" value="Alkaline_phosphatase_core_sf"/>
</dbReference>
<name>A0AAV5VGZ7_9BILA</name>
<dbReference type="EMBL" id="BTSY01000003">
    <property type="protein sequence ID" value="GMT18002.1"/>
    <property type="molecule type" value="Genomic_DNA"/>
</dbReference>
<dbReference type="PANTHER" id="PTHR10974:SF75">
    <property type="entry name" value="SULFATASE DOMAIN-CONTAINING PROTEIN"/>
    <property type="match status" value="1"/>
</dbReference>
<dbReference type="Gene3D" id="3.40.720.10">
    <property type="entry name" value="Alkaline Phosphatase, subunit A"/>
    <property type="match status" value="1"/>
</dbReference>
<dbReference type="Proteomes" id="UP001432322">
    <property type="component" value="Unassembled WGS sequence"/>
</dbReference>
<dbReference type="Pfam" id="PF02995">
    <property type="entry name" value="DUF229"/>
    <property type="match status" value="1"/>
</dbReference>
<reference evidence="1" key="1">
    <citation type="submission" date="2023-10" db="EMBL/GenBank/DDBJ databases">
        <title>Genome assembly of Pristionchus species.</title>
        <authorList>
            <person name="Yoshida K."/>
            <person name="Sommer R.J."/>
        </authorList>
    </citation>
    <scope>NUCLEOTIDE SEQUENCE</scope>
    <source>
        <strain evidence="1">RS5133</strain>
    </source>
</reference>
<gene>
    <name evidence="1" type="ORF">PFISCL1PPCAC_9299</name>
</gene>
<accession>A0AAV5VGZ7</accession>
<dbReference type="PANTHER" id="PTHR10974">
    <property type="entry name" value="FI08016P-RELATED"/>
    <property type="match status" value="1"/>
</dbReference>
<comment type="caution">
    <text evidence="1">The sequence shown here is derived from an EMBL/GenBank/DDBJ whole genome shotgun (WGS) entry which is preliminary data.</text>
</comment>
<feature type="non-terminal residue" evidence="1">
    <location>
        <position position="1"/>
    </location>
</feature>
<dbReference type="InterPro" id="IPR004245">
    <property type="entry name" value="DUF229"/>
</dbReference>
<proteinExistence type="predicted"/>
<dbReference type="AlphaFoldDB" id="A0AAV5VGZ7"/>
<feature type="non-terminal residue" evidence="1">
    <location>
        <position position="242"/>
    </location>
</feature>